<name>A0A9W6KVZ7_9ACTN</name>
<dbReference type="AlphaFoldDB" id="A0A9W6KVZ7"/>
<protein>
    <submittedName>
        <fullName evidence="2">Uncharacterized protein</fullName>
    </submittedName>
</protein>
<comment type="caution">
    <text evidence="2">The sequence shown here is derived from an EMBL/GenBank/DDBJ whole genome shotgun (WGS) entry which is preliminary data.</text>
</comment>
<feature type="compositionally biased region" description="Basic and acidic residues" evidence="1">
    <location>
        <begin position="10"/>
        <end position="36"/>
    </location>
</feature>
<reference evidence="2" key="2">
    <citation type="submission" date="2023-01" db="EMBL/GenBank/DDBJ databases">
        <authorList>
            <person name="Sun Q."/>
            <person name="Evtushenko L."/>
        </authorList>
    </citation>
    <scope>NUCLEOTIDE SEQUENCE</scope>
    <source>
        <strain evidence="2">VKM Ac-1321</strain>
    </source>
</reference>
<evidence type="ECO:0000256" key="1">
    <source>
        <dbReference type="SAM" id="MobiDB-lite"/>
    </source>
</evidence>
<dbReference type="EMBL" id="BSFP01000139">
    <property type="protein sequence ID" value="GLL08328.1"/>
    <property type="molecule type" value="Genomic_DNA"/>
</dbReference>
<dbReference type="Proteomes" id="UP001143480">
    <property type="component" value="Unassembled WGS sequence"/>
</dbReference>
<reference evidence="2" key="1">
    <citation type="journal article" date="2014" name="Int. J. Syst. Evol. Microbiol.">
        <title>Complete genome sequence of Corynebacterium casei LMG S-19264T (=DSM 44701T), isolated from a smear-ripened cheese.</title>
        <authorList>
            <consortium name="US DOE Joint Genome Institute (JGI-PGF)"/>
            <person name="Walter F."/>
            <person name="Albersmeier A."/>
            <person name="Kalinowski J."/>
            <person name="Ruckert C."/>
        </authorList>
    </citation>
    <scope>NUCLEOTIDE SEQUENCE</scope>
    <source>
        <strain evidence="2">VKM Ac-1321</strain>
    </source>
</reference>
<evidence type="ECO:0000313" key="3">
    <source>
        <dbReference type="Proteomes" id="UP001143480"/>
    </source>
</evidence>
<organism evidence="2 3">
    <name type="scientific">Dactylosporangium matsuzakiense</name>
    <dbReference type="NCBI Taxonomy" id="53360"/>
    <lineage>
        <taxon>Bacteria</taxon>
        <taxon>Bacillati</taxon>
        <taxon>Actinomycetota</taxon>
        <taxon>Actinomycetes</taxon>
        <taxon>Micromonosporales</taxon>
        <taxon>Micromonosporaceae</taxon>
        <taxon>Dactylosporangium</taxon>
    </lineage>
</organism>
<feature type="region of interest" description="Disordered" evidence="1">
    <location>
        <begin position="1"/>
        <end position="59"/>
    </location>
</feature>
<proteinExistence type="predicted"/>
<gene>
    <name evidence="2" type="ORF">GCM10017581_100890</name>
</gene>
<evidence type="ECO:0000313" key="2">
    <source>
        <dbReference type="EMBL" id="GLL08328.1"/>
    </source>
</evidence>
<keyword evidence="3" id="KW-1185">Reference proteome</keyword>
<accession>A0A9W6KVZ7</accession>
<sequence>MGVTTNLPPREPHSPTPDPHDRPGDERRRPDPDTPHRPAAQQDPSRDLRNLTTTEHGDPLTLSNLIASGDIDVVPGGPPVPIAVWRVADADGRWGHHQADALSPRLAALLVGVHTRPGDTIVSIGDDPALAGAAGAGGRVYRSVSRADDLASLDHVAGTVALIVLPWPPAHQTGTISRQSLVGMFTVCRRLMNPGGCTIVALAALPPGQTFVQHSGGLIPAAHTAGLGWLQHIVAITAPIVGQHITWKAAPANPAMLRAAAHLRVQLDLFVFTIRGGRTD</sequence>